<evidence type="ECO:0000256" key="3">
    <source>
        <dbReference type="ARBA" id="ARBA00023163"/>
    </source>
</evidence>
<sequence length="283" mass="33048">MSNIIFELPPLPYYVTIGQTTYEAGNQHPNRRNIGIFDLLIVTDGCLYIGEDDKHWEVGPGQSLLLLPDRYHYSTGPCQMETAFYWIHFDYSGTYRESNEEDYSLPIRHAWSNPYKLKLPQYTILSNFPRIERLLLQLLEYSNQSGSISYWKTQQHFMELIRCVVGEGATTPSTKSVLNLAEQTEAYLRSHFQENLNNETLSRALNYHPNYIVRCMKDIYKCTPMEYLLQYRIEQAKLLLIKTEWSVADIGAHVGFQYTPYFSSCFKRHTGLNPLAFRKLHAD</sequence>
<dbReference type="SUPFAM" id="SSF51215">
    <property type="entry name" value="Regulatory protein AraC"/>
    <property type="match status" value="1"/>
</dbReference>
<dbReference type="PROSITE" id="PS00041">
    <property type="entry name" value="HTH_ARAC_FAMILY_1"/>
    <property type="match status" value="1"/>
</dbReference>
<reference evidence="6" key="1">
    <citation type="journal article" date="2019" name="Int. J. Syst. Evol. Microbiol.">
        <title>The Global Catalogue of Microorganisms (GCM) 10K type strain sequencing project: providing services to taxonomists for standard genome sequencing and annotation.</title>
        <authorList>
            <consortium name="The Broad Institute Genomics Platform"/>
            <consortium name="The Broad Institute Genome Sequencing Center for Infectious Disease"/>
            <person name="Wu L."/>
            <person name="Ma J."/>
        </authorList>
    </citation>
    <scope>NUCLEOTIDE SEQUENCE [LARGE SCALE GENOMIC DNA]</scope>
    <source>
        <strain evidence="6">CGMCC 1.12237</strain>
    </source>
</reference>
<keyword evidence="3" id="KW-0804">Transcription</keyword>
<dbReference type="InterPro" id="IPR037923">
    <property type="entry name" value="HTH-like"/>
</dbReference>
<evidence type="ECO:0000313" key="6">
    <source>
        <dbReference type="Proteomes" id="UP001596147"/>
    </source>
</evidence>
<dbReference type="SMART" id="SM00342">
    <property type="entry name" value="HTH_ARAC"/>
    <property type="match status" value="1"/>
</dbReference>
<dbReference type="PROSITE" id="PS01124">
    <property type="entry name" value="HTH_ARAC_FAMILY_2"/>
    <property type="match status" value="1"/>
</dbReference>
<dbReference type="PANTHER" id="PTHR43280">
    <property type="entry name" value="ARAC-FAMILY TRANSCRIPTIONAL REGULATOR"/>
    <property type="match status" value="1"/>
</dbReference>
<keyword evidence="2" id="KW-0238">DNA-binding</keyword>
<proteinExistence type="predicted"/>
<keyword evidence="1" id="KW-0805">Transcription regulation</keyword>
<protein>
    <submittedName>
        <fullName evidence="5">Helix-turn-helix transcriptional regulator</fullName>
    </submittedName>
</protein>
<dbReference type="InterPro" id="IPR009057">
    <property type="entry name" value="Homeodomain-like_sf"/>
</dbReference>
<dbReference type="EMBL" id="JBHSMC010000003">
    <property type="protein sequence ID" value="MFC5464047.1"/>
    <property type="molecule type" value="Genomic_DNA"/>
</dbReference>
<gene>
    <name evidence="5" type="ORF">ACFPM4_04665</name>
</gene>
<dbReference type="SUPFAM" id="SSF46689">
    <property type="entry name" value="Homeodomain-like"/>
    <property type="match status" value="2"/>
</dbReference>
<dbReference type="InterPro" id="IPR018062">
    <property type="entry name" value="HTH_AraC-typ_CS"/>
</dbReference>
<evidence type="ECO:0000313" key="5">
    <source>
        <dbReference type="EMBL" id="MFC5464047.1"/>
    </source>
</evidence>
<comment type="caution">
    <text evidence="5">The sequence shown here is derived from an EMBL/GenBank/DDBJ whole genome shotgun (WGS) entry which is preliminary data.</text>
</comment>
<keyword evidence="6" id="KW-1185">Reference proteome</keyword>
<evidence type="ECO:0000259" key="4">
    <source>
        <dbReference type="PROSITE" id="PS01124"/>
    </source>
</evidence>
<organism evidence="5 6">
    <name type="scientific">Lederbergia graminis</name>
    <dbReference type="NCBI Taxonomy" id="735518"/>
    <lineage>
        <taxon>Bacteria</taxon>
        <taxon>Bacillati</taxon>
        <taxon>Bacillota</taxon>
        <taxon>Bacilli</taxon>
        <taxon>Bacillales</taxon>
        <taxon>Bacillaceae</taxon>
        <taxon>Lederbergia</taxon>
    </lineage>
</organism>
<dbReference type="InterPro" id="IPR018060">
    <property type="entry name" value="HTH_AraC"/>
</dbReference>
<dbReference type="Gene3D" id="1.10.10.60">
    <property type="entry name" value="Homeodomain-like"/>
    <property type="match status" value="2"/>
</dbReference>
<dbReference type="RefSeq" id="WP_144922600.1">
    <property type="nucleotide sequence ID" value="NZ_JBHSMC010000003.1"/>
</dbReference>
<accession>A0ABW0LGI7</accession>
<dbReference type="PANTHER" id="PTHR43280:SF2">
    <property type="entry name" value="HTH-TYPE TRANSCRIPTIONAL REGULATOR EXSA"/>
    <property type="match status" value="1"/>
</dbReference>
<name>A0ABW0LGI7_9BACI</name>
<dbReference type="Proteomes" id="UP001596147">
    <property type="component" value="Unassembled WGS sequence"/>
</dbReference>
<dbReference type="Pfam" id="PF12833">
    <property type="entry name" value="HTH_18"/>
    <property type="match status" value="1"/>
</dbReference>
<feature type="domain" description="HTH araC/xylS-type" evidence="4">
    <location>
        <begin position="182"/>
        <end position="280"/>
    </location>
</feature>
<evidence type="ECO:0000256" key="2">
    <source>
        <dbReference type="ARBA" id="ARBA00023125"/>
    </source>
</evidence>
<evidence type="ECO:0000256" key="1">
    <source>
        <dbReference type="ARBA" id="ARBA00023015"/>
    </source>
</evidence>